<sequence length="85" mass="9118">MGRVPLSPSPSPFIRGDGYPSPWGFRGSSLTSPSRYLTLAFPRSCSSHRSPIHLGPPSSMSPYRLAIVFPCNVNVSPLVFSLGLA</sequence>
<protein>
    <submittedName>
        <fullName evidence="1">Uncharacterized protein</fullName>
    </submittedName>
</protein>
<evidence type="ECO:0000313" key="2">
    <source>
        <dbReference type="Proteomes" id="UP001341840"/>
    </source>
</evidence>
<organism evidence="1 2">
    <name type="scientific">Stylosanthes scabra</name>
    <dbReference type="NCBI Taxonomy" id="79078"/>
    <lineage>
        <taxon>Eukaryota</taxon>
        <taxon>Viridiplantae</taxon>
        <taxon>Streptophyta</taxon>
        <taxon>Embryophyta</taxon>
        <taxon>Tracheophyta</taxon>
        <taxon>Spermatophyta</taxon>
        <taxon>Magnoliopsida</taxon>
        <taxon>eudicotyledons</taxon>
        <taxon>Gunneridae</taxon>
        <taxon>Pentapetalae</taxon>
        <taxon>rosids</taxon>
        <taxon>fabids</taxon>
        <taxon>Fabales</taxon>
        <taxon>Fabaceae</taxon>
        <taxon>Papilionoideae</taxon>
        <taxon>50 kb inversion clade</taxon>
        <taxon>dalbergioids sensu lato</taxon>
        <taxon>Dalbergieae</taxon>
        <taxon>Pterocarpus clade</taxon>
        <taxon>Stylosanthes</taxon>
    </lineage>
</organism>
<name>A0ABU6U2H7_9FABA</name>
<dbReference type="Proteomes" id="UP001341840">
    <property type="component" value="Unassembled WGS sequence"/>
</dbReference>
<accession>A0ABU6U2H7</accession>
<gene>
    <name evidence="1" type="ORF">PIB30_003918</name>
</gene>
<reference evidence="1 2" key="1">
    <citation type="journal article" date="2023" name="Plants (Basel)">
        <title>Bridging the Gap: Combining Genomics and Transcriptomics Approaches to Understand Stylosanthes scabra, an Orphan Legume from the Brazilian Caatinga.</title>
        <authorList>
            <person name="Ferreira-Neto J.R.C."/>
            <person name="da Silva M.D."/>
            <person name="Binneck E."/>
            <person name="de Melo N.F."/>
            <person name="da Silva R.H."/>
            <person name="de Melo A.L.T.M."/>
            <person name="Pandolfi V."/>
            <person name="Bustamante F.O."/>
            <person name="Brasileiro-Vidal A.C."/>
            <person name="Benko-Iseppon A.M."/>
        </authorList>
    </citation>
    <scope>NUCLEOTIDE SEQUENCE [LARGE SCALE GENOMIC DNA]</scope>
    <source>
        <tissue evidence="1">Leaves</tissue>
    </source>
</reference>
<comment type="caution">
    <text evidence="1">The sequence shown here is derived from an EMBL/GenBank/DDBJ whole genome shotgun (WGS) entry which is preliminary data.</text>
</comment>
<keyword evidence="2" id="KW-1185">Reference proteome</keyword>
<dbReference type="EMBL" id="JASCZI010120836">
    <property type="protein sequence ID" value="MED6155319.1"/>
    <property type="molecule type" value="Genomic_DNA"/>
</dbReference>
<evidence type="ECO:0000313" key="1">
    <source>
        <dbReference type="EMBL" id="MED6155319.1"/>
    </source>
</evidence>
<proteinExistence type="predicted"/>